<dbReference type="PANTHER" id="PTHR23048:SF59">
    <property type="entry name" value="EF-HAND SUPERFAMILY PROTEIN"/>
    <property type="match status" value="1"/>
</dbReference>
<dbReference type="PANTHER" id="PTHR23048">
    <property type="entry name" value="MYOSIN LIGHT CHAIN 1, 3"/>
    <property type="match status" value="1"/>
</dbReference>
<dbReference type="STRING" id="41067.A0A2I2F886"/>
<evidence type="ECO:0000256" key="1">
    <source>
        <dbReference type="ARBA" id="ARBA00020786"/>
    </source>
</evidence>
<dbReference type="RefSeq" id="XP_024670847.1">
    <property type="nucleotide sequence ID" value="XM_024819103.1"/>
</dbReference>
<reference evidence="5 6" key="1">
    <citation type="submission" date="2017-12" db="EMBL/GenBank/DDBJ databases">
        <authorList>
            <consortium name="DOE Joint Genome Institute"/>
            <person name="Haridas S."/>
            <person name="Kjaerbolling I."/>
            <person name="Vesth T.C."/>
            <person name="Frisvad J.C."/>
            <person name="Nybo J.L."/>
            <person name="Theobald S."/>
            <person name="Kuo A."/>
            <person name="Bowyer P."/>
            <person name="Matsuda Y."/>
            <person name="Mondo S."/>
            <person name="Lyhne E.K."/>
            <person name="Kogle M.E."/>
            <person name="Clum A."/>
            <person name="Lipzen A."/>
            <person name="Salamov A."/>
            <person name="Ngan C.Y."/>
            <person name="Daum C."/>
            <person name="Chiniquy J."/>
            <person name="Barry K."/>
            <person name="LaButti K."/>
            <person name="Simmons B.A."/>
            <person name="Magnuson J.K."/>
            <person name="Mortensen U.H."/>
            <person name="Larsen T.O."/>
            <person name="Grigoriev I.V."/>
            <person name="Baker S.E."/>
            <person name="Andersen M.R."/>
            <person name="Nordberg H.P."/>
            <person name="Cantor M.N."/>
            <person name="Hua S.X."/>
        </authorList>
    </citation>
    <scope>NUCLEOTIDE SEQUENCE [LARGE SCALE GENOMIC DNA]</scope>
    <source>
        <strain evidence="5 6">CBS 102.13</strain>
    </source>
</reference>
<proteinExistence type="predicted"/>
<evidence type="ECO:0000256" key="2">
    <source>
        <dbReference type="ARBA" id="ARBA00022737"/>
    </source>
</evidence>
<dbReference type="GeneID" id="36526263"/>
<feature type="region of interest" description="Disordered" evidence="4">
    <location>
        <begin position="1"/>
        <end position="30"/>
    </location>
</feature>
<gene>
    <name evidence="5" type="ORF">BDW47DRAFT_46823</name>
</gene>
<dbReference type="Proteomes" id="UP000234585">
    <property type="component" value="Unassembled WGS sequence"/>
</dbReference>
<keyword evidence="2" id="KW-0677">Repeat</keyword>
<dbReference type="InterPro" id="IPR011992">
    <property type="entry name" value="EF-hand-dom_pair"/>
</dbReference>
<evidence type="ECO:0000313" key="5">
    <source>
        <dbReference type="EMBL" id="PLB36835.1"/>
    </source>
</evidence>
<accession>A0A2I2F886</accession>
<dbReference type="InterPro" id="IPR050230">
    <property type="entry name" value="CALM/Myosin/TropC-like"/>
</dbReference>
<dbReference type="AlphaFoldDB" id="A0A2I2F886"/>
<dbReference type="GO" id="GO:0016460">
    <property type="term" value="C:myosin II complex"/>
    <property type="evidence" value="ECO:0007669"/>
    <property type="project" value="TreeGrafter"/>
</dbReference>
<keyword evidence="3" id="KW-0106">Calcium</keyword>
<protein>
    <recommendedName>
        <fullName evidence="1">Calmodulin</fullName>
    </recommendedName>
</protein>
<evidence type="ECO:0000256" key="3">
    <source>
        <dbReference type="ARBA" id="ARBA00022837"/>
    </source>
</evidence>
<organism evidence="5 6">
    <name type="scientific">Aspergillus candidus</name>
    <dbReference type="NCBI Taxonomy" id="41067"/>
    <lineage>
        <taxon>Eukaryota</taxon>
        <taxon>Fungi</taxon>
        <taxon>Dikarya</taxon>
        <taxon>Ascomycota</taxon>
        <taxon>Pezizomycotina</taxon>
        <taxon>Eurotiomycetes</taxon>
        <taxon>Eurotiomycetidae</taxon>
        <taxon>Eurotiales</taxon>
        <taxon>Aspergillaceae</taxon>
        <taxon>Aspergillus</taxon>
        <taxon>Aspergillus subgen. Circumdati</taxon>
    </lineage>
</organism>
<keyword evidence="6" id="KW-1185">Reference proteome</keyword>
<dbReference type="Gene3D" id="1.10.238.10">
    <property type="entry name" value="EF-hand"/>
    <property type="match status" value="1"/>
</dbReference>
<evidence type="ECO:0000256" key="4">
    <source>
        <dbReference type="SAM" id="MobiDB-lite"/>
    </source>
</evidence>
<dbReference type="EMBL" id="KZ559148">
    <property type="protein sequence ID" value="PLB36835.1"/>
    <property type="molecule type" value="Genomic_DNA"/>
</dbReference>
<dbReference type="SUPFAM" id="SSF47473">
    <property type="entry name" value="EF-hand"/>
    <property type="match status" value="1"/>
</dbReference>
<evidence type="ECO:0000313" key="6">
    <source>
        <dbReference type="Proteomes" id="UP000234585"/>
    </source>
</evidence>
<sequence length="188" mass="20491">MPPKKRATPSAAPKKSRASKLARENDISAEEENEIKEAFHLFSAPHDDFPDEKEGVIPQEDVRKALVALGLPPTDPQELHSILSALDPTSTGLVPYAPFLAVAAAKLHSRSDDANEAEVDAAFQLFTRGSDGPITLNHLRRIARELKEDQLGEDLLRDMILEANGGEGVQAGVTLEEFRDVMTRAGVF</sequence>
<name>A0A2I2F886_ASPCN</name>
<dbReference type="OrthoDB" id="26525at2759"/>